<evidence type="ECO:0000313" key="2">
    <source>
        <dbReference type="EMBL" id="RJK94959.1"/>
    </source>
</evidence>
<proteinExistence type="predicted"/>
<dbReference type="CDD" id="cd00158">
    <property type="entry name" value="RHOD"/>
    <property type="match status" value="1"/>
</dbReference>
<dbReference type="InterPro" id="IPR050229">
    <property type="entry name" value="GlpE_sulfurtransferase"/>
</dbReference>
<dbReference type="Gene3D" id="3.40.250.10">
    <property type="entry name" value="Rhodanese-like domain"/>
    <property type="match status" value="1"/>
</dbReference>
<evidence type="ECO:0000259" key="1">
    <source>
        <dbReference type="PROSITE" id="PS50206"/>
    </source>
</evidence>
<organism evidence="2 3">
    <name type="scientific">Vallicoccus soli</name>
    <dbReference type="NCBI Taxonomy" id="2339232"/>
    <lineage>
        <taxon>Bacteria</taxon>
        <taxon>Bacillati</taxon>
        <taxon>Actinomycetota</taxon>
        <taxon>Actinomycetes</taxon>
        <taxon>Motilibacterales</taxon>
        <taxon>Vallicoccaceae</taxon>
        <taxon>Vallicoccus</taxon>
    </lineage>
</organism>
<comment type="caution">
    <text evidence="2">The sequence shown here is derived from an EMBL/GenBank/DDBJ whole genome shotgun (WGS) entry which is preliminary data.</text>
</comment>
<dbReference type="AlphaFoldDB" id="A0A3A3YW13"/>
<reference evidence="2 3" key="1">
    <citation type="submission" date="2018-09" db="EMBL/GenBank/DDBJ databases">
        <title>YIM 75000 draft genome.</title>
        <authorList>
            <person name="Tang S."/>
            <person name="Feng Y."/>
        </authorList>
    </citation>
    <scope>NUCLEOTIDE SEQUENCE [LARGE SCALE GENOMIC DNA]</scope>
    <source>
        <strain evidence="2 3">YIM 75000</strain>
    </source>
</reference>
<dbReference type="PANTHER" id="PTHR43031:SF17">
    <property type="entry name" value="SULFURTRANSFERASE YTWF-RELATED"/>
    <property type="match status" value="1"/>
</dbReference>
<evidence type="ECO:0000313" key="3">
    <source>
        <dbReference type="Proteomes" id="UP000265614"/>
    </source>
</evidence>
<keyword evidence="3" id="KW-1185">Reference proteome</keyword>
<dbReference type="EMBL" id="QZEZ01000006">
    <property type="protein sequence ID" value="RJK94959.1"/>
    <property type="molecule type" value="Genomic_DNA"/>
</dbReference>
<dbReference type="OrthoDB" id="9800872at2"/>
<accession>A0A3A3YW13</accession>
<dbReference type="PROSITE" id="PS50206">
    <property type="entry name" value="RHODANESE_3"/>
    <property type="match status" value="1"/>
</dbReference>
<dbReference type="InterPro" id="IPR001763">
    <property type="entry name" value="Rhodanese-like_dom"/>
</dbReference>
<dbReference type="PANTHER" id="PTHR43031">
    <property type="entry name" value="FAD-DEPENDENT OXIDOREDUCTASE"/>
    <property type="match status" value="1"/>
</dbReference>
<dbReference type="Pfam" id="PF00581">
    <property type="entry name" value="Rhodanese"/>
    <property type="match status" value="1"/>
</dbReference>
<gene>
    <name evidence="2" type="ORF">D5H78_13575</name>
</gene>
<dbReference type="RefSeq" id="WP_119951141.1">
    <property type="nucleotide sequence ID" value="NZ_QZEZ01000006.1"/>
</dbReference>
<dbReference type="InterPro" id="IPR036873">
    <property type="entry name" value="Rhodanese-like_dom_sf"/>
</dbReference>
<dbReference type="SUPFAM" id="SSF52821">
    <property type="entry name" value="Rhodanese/Cell cycle control phosphatase"/>
    <property type="match status" value="1"/>
</dbReference>
<sequence>MTRVPAVRPEQVPDGVPVLDVREDDEWAAGHVEGALHVPLAELPARLAEVPGDRDVLVVCRSGGRSAQAVAWLNAQGLSTVNLSGGMHAWEAAGRPMVAEGDHEPYVG</sequence>
<dbReference type="Proteomes" id="UP000265614">
    <property type="component" value="Unassembled WGS sequence"/>
</dbReference>
<feature type="domain" description="Rhodanese" evidence="1">
    <location>
        <begin position="12"/>
        <end position="99"/>
    </location>
</feature>
<dbReference type="SMART" id="SM00450">
    <property type="entry name" value="RHOD"/>
    <property type="match status" value="1"/>
</dbReference>
<protein>
    <submittedName>
        <fullName evidence="2">Rhodanese-like domain-containing protein</fullName>
    </submittedName>
</protein>
<name>A0A3A3YW13_9ACTN</name>